<dbReference type="InterPro" id="IPR036318">
    <property type="entry name" value="FAD-bd_PCMH-like_sf"/>
</dbReference>
<dbReference type="InterPro" id="IPR016167">
    <property type="entry name" value="FAD-bd_PCMH_sub1"/>
</dbReference>
<dbReference type="InterPro" id="IPR016166">
    <property type="entry name" value="FAD-bd_PCMH"/>
</dbReference>
<dbReference type="InterPro" id="IPR050432">
    <property type="entry name" value="FAD-linked_Oxidoreductases_BP"/>
</dbReference>
<evidence type="ECO:0000256" key="1">
    <source>
        <dbReference type="ARBA" id="ARBA00001974"/>
    </source>
</evidence>
<dbReference type="GO" id="GO:0009690">
    <property type="term" value="P:cytokinin metabolic process"/>
    <property type="evidence" value="ECO:0007669"/>
    <property type="project" value="InterPro"/>
</dbReference>
<dbReference type="EC" id="1.5.99.12" evidence="3"/>
<dbReference type="InterPro" id="IPR016169">
    <property type="entry name" value="FAD-bd_PCMH_sub2"/>
</dbReference>
<dbReference type="AlphaFoldDB" id="A0A200QEN7"/>
<dbReference type="STRING" id="56857.A0A200QEN7"/>
<reference evidence="9 10" key="1">
    <citation type="journal article" date="2017" name="Mol. Plant">
        <title>The Genome of Medicinal Plant Macleaya cordata Provides New Insights into Benzylisoquinoline Alkaloids Metabolism.</title>
        <authorList>
            <person name="Liu X."/>
            <person name="Liu Y."/>
            <person name="Huang P."/>
            <person name="Ma Y."/>
            <person name="Qing Z."/>
            <person name="Tang Q."/>
            <person name="Cao H."/>
            <person name="Cheng P."/>
            <person name="Zheng Y."/>
            <person name="Yuan Z."/>
            <person name="Zhou Y."/>
            <person name="Liu J."/>
            <person name="Tang Z."/>
            <person name="Zhuo Y."/>
            <person name="Zhang Y."/>
            <person name="Yu L."/>
            <person name="Huang J."/>
            <person name="Yang P."/>
            <person name="Peng Q."/>
            <person name="Zhang J."/>
            <person name="Jiang W."/>
            <person name="Zhang Z."/>
            <person name="Lin K."/>
            <person name="Ro D.K."/>
            <person name="Chen X."/>
            <person name="Xiong X."/>
            <person name="Shang Y."/>
            <person name="Huang S."/>
            <person name="Zeng J."/>
        </authorList>
    </citation>
    <scope>NUCLEOTIDE SEQUENCE [LARGE SCALE GENOMIC DNA]</scope>
    <source>
        <strain evidence="10">cv. BLH2017</strain>
        <tissue evidence="9">Root</tissue>
    </source>
</reference>
<dbReference type="Proteomes" id="UP000195402">
    <property type="component" value="Unassembled WGS sequence"/>
</dbReference>
<name>A0A200QEN7_MACCD</name>
<dbReference type="PANTHER" id="PTHR13878">
    <property type="entry name" value="GULONOLACTONE OXIDASE"/>
    <property type="match status" value="1"/>
</dbReference>
<dbReference type="SUPFAM" id="SSF56176">
    <property type="entry name" value="FAD-binding/transporter-associated domain-like"/>
    <property type="match status" value="1"/>
</dbReference>
<evidence type="ECO:0000313" key="9">
    <source>
        <dbReference type="EMBL" id="OVA08940.1"/>
    </source>
</evidence>
<dbReference type="InterPro" id="IPR016164">
    <property type="entry name" value="FAD-linked_Oxase-like_C"/>
</dbReference>
<dbReference type="GO" id="GO:0071949">
    <property type="term" value="F:FAD binding"/>
    <property type="evidence" value="ECO:0007669"/>
    <property type="project" value="InterPro"/>
</dbReference>
<proteinExistence type="inferred from homology"/>
<dbReference type="OMA" id="RNSGLWE"/>
<evidence type="ECO:0000256" key="4">
    <source>
        <dbReference type="ARBA" id="ARBA00022630"/>
    </source>
</evidence>
<dbReference type="OrthoDB" id="415825at2759"/>
<comment type="similarity">
    <text evidence="2">Belongs to the oxygen-dependent FAD-linked oxidoreductase family.</text>
</comment>
<evidence type="ECO:0000256" key="6">
    <source>
        <dbReference type="ARBA" id="ARBA00023002"/>
    </source>
</evidence>
<dbReference type="PROSITE" id="PS51387">
    <property type="entry name" value="FAD_PCMH"/>
    <property type="match status" value="1"/>
</dbReference>
<dbReference type="Gene3D" id="3.40.462.10">
    <property type="entry name" value="FAD-linked oxidases, C-terminal domain"/>
    <property type="match status" value="1"/>
</dbReference>
<dbReference type="InParanoid" id="A0A200QEN7"/>
<dbReference type="InterPro" id="IPR016170">
    <property type="entry name" value="Cytok_DH_C_sf"/>
</dbReference>
<feature type="domain" description="FAD-binding PCMH-type" evidence="8">
    <location>
        <begin position="23"/>
        <end position="265"/>
    </location>
</feature>
<keyword evidence="4" id="KW-0285">Flavoprotein</keyword>
<comment type="cofactor">
    <cofactor evidence="1">
        <name>FAD</name>
        <dbReference type="ChEBI" id="CHEBI:57692"/>
    </cofactor>
</comment>
<evidence type="ECO:0000259" key="8">
    <source>
        <dbReference type="PROSITE" id="PS51387"/>
    </source>
</evidence>
<keyword evidence="6" id="KW-0560">Oxidoreductase</keyword>
<evidence type="ECO:0000256" key="3">
    <source>
        <dbReference type="ARBA" id="ARBA00011928"/>
    </source>
</evidence>
<keyword evidence="5" id="KW-0274">FAD</keyword>
<dbReference type="GO" id="GO:0019139">
    <property type="term" value="F:cytokinin dehydrogenase activity"/>
    <property type="evidence" value="ECO:0007669"/>
    <property type="project" value="UniProtKB-EC"/>
</dbReference>
<protein>
    <recommendedName>
        <fullName evidence="3">cytokinin dehydrogenase</fullName>
        <ecNumber evidence="3">1.5.99.12</ecNumber>
    </recommendedName>
</protein>
<feature type="region of interest" description="Disordered" evidence="7">
    <location>
        <begin position="465"/>
        <end position="492"/>
    </location>
</feature>
<evidence type="ECO:0000313" key="10">
    <source>
        <dbReference type="Proteomes" id="UP000195402"/>
    </source>
</evidence>
<dbReference type="Pfam" id="PF01565">
    <property type="entry name" value="FAD_binding_4"/>
    <property type="match status" value="1"/>
</dbReference>
<accession>A0A200QEN7</accession>
<evidence type="ECO:0000256" key="7">
    <source>
        <dbReference type="SAM" id="MobiDB-lite"/>
    </source>
</evidence>
<dbReference type="Pfam" id="PF09265">
    <property type="entry name" value="Cytokin-bind"/>
    <property type="match status" value="1"/>
</dbReference>
<sequence>MDFGPLKLIQTTDTASLDFGRMLFNTPSAVLRPQSPKDISLLLSFLSASSFSKVTVAAKGAGHSINGQAQALNGIVVEMGSLPSSIKIQTSRNGEKGSFSYVDVSGGTLWVELLEKTLKEGLAPRSWTDYLYLSIGGTLSNAGTGELVTCSPSKSSELFYAALGGLGQFGIITSARILLQEAPKRVKWVRTFYDDFDKFIKDQEMLVVSMSDMVDYVEGFIVLSEESLQSSFIAFPAKLGPIIPQLFQGGTSQVYYSIEFAVHDQSHKGINPDQVVEKISRKMRYMPSLLYSVEVSYFDFLNRVRMEEMNLRQDGQWDVSHPWLNMFVPKTEISQFKDLLLETISSTPFEGPILIYPILRDKWNSNASVVLPESDASGGDKNVIYVVGMLRSANPSTCSKKCLDDFLRQNRQITTTATRDMGGKQYLPHYTGEKQWKEHFGGKWKRFLARKSEFDPLNILAPGQSIFKRKSSSSRNHHASSSGSKTIKHRSQ</sequence>
<evidence type="ECO:0000256" key="5">
    <source>
        <dbReference type="ARBA" id="ARBA00022827"/>
    </source>
</evidence>
<dbReference type="InterPro" id="IPR006094">
    <property type="entry name" value="Oxid_FAD_bind_N"/>
</dbReference>
<organism evidence="9 10">
    <name type="scientific">Macleaya cordata</name>
    <name type="common">Five-seeded plume-poppy</name>
    <name type="synonym">Bocconia cordata</name>
    <dbReference type="NCBI Taxonomy" id="56857"/>
    <lineage>
        <taxon>Eukaryota</taxon>
        <taxon>Viridiplantae</taxon>
        <taxon>Streptophyta</taxon>
        <taxon>Embryophyta</taxon>
        <taxon>Tracheophyta</taxon>
        <taxon>Spermatophyta</taxon>
        <taxon>Magnoliopsida</taxon>
        <taxon>Ranunculales</taxon>
        <taxon>Papaveraceae</taxon>
        <taxon>Papaveroideae</taxon>
        <taxon>Macleaya</taxon>
    </lineage>
</organism>
<gene>
    <name evidence="9" type="ORF">BVC80_905g19</name>
</gene>
<feature type="compositionally biased region" description="Basic residues" evidence="7">
    <location>
        <begin position="467"/>
        <end position="478"/>
    </location>
</feature>
<dbReference type="Gene3D" id="3.30.43.10">
    <property type="entry name" value="Uridine Diphospho-n-acetylenolpyruvylglucosamine Reductase, domain 2"/>
    <property type="match status" value="1"/>
</dbReference>
<keyword evidence="10" id="KW-1185">Reference proteome</keyword>
<dbReference type="EMBL" id="MVGT01002230">
    <property type="protein sequence ID" value="OVA08940.1"/>
    <property type="molecule type" value="Genomic_DNA"/>
</dbReference>
<evidence type="ECO:0000256" key="2">
    <source>
        <dbReference type="ARBA" id="ARBA00005466"/>
    </source>
</evidence>
<comment type="caution">
    <text evidence="9">The sequence shown here is derived from an EMBL/GenBank/DDBJ whole genome shotgun (WGS) entry which is preliminary data.</text>
</comment>
<dbReference type="PANTHER" id="PTHR13878:SF107">
    <property type="entry name" value="CYTOKININ DEHYDROGENASE 3"/>
    <property type="match status" value="1"/>
</dbReference>
<dbReference type="InterPro" id="IPR015345">
    <property type="entry name" value="Cytokinin_DH_FAD/cytokin-bd"/>
</dbReference>
<dbReference type="Gene3D" id="3.30.465.10">
    <property type="match status" value="2"/>
</dbReference>
<dbReference type="SUPFAM" id="SSF55103">
    <property type="entry name" value="FAD-linked oxidases, C-terminal domain"/>
    <property type="match status" value="1"/>
</dbReference>